<gene>
    <name evidence="3" type="ORF">LMG29542_07745</name>
</gene>
<reference evidence="3 4" key="1">
    <citation type="submission" date="2020-04" db="EMBL/GenBank/DDBJ databases">
        <authorList>
            <person name="De Canck E."/>
        </authorList>
    </citation>
    <scope>NUCLEOTIDE SEQUENCE [LARGE SCALE GENOMIC DNA]</scope>
    <source>
        <strain evidence="3 4">LMG 29542</strain>
    </source>
</reference>
<dbReference type="AlphaFoldDB" id="A0A6J5FAW0"/>
<name>A0A6J5FAW0_9BURK</name>
<feature type="chain" id="PRO_5027044398" description="Acid shock protein" evidence="2">
    <location>
        <begin position="26"/>
        <end position="104"/>
    </location>
</feature>
<feature type="compositionally biased region" description="Basic residues" evidence="1">
    <location>
        <begin position="50"/>
        <end position="81"/>
    </location>
</feature>
<keyword evidence="2" id="KW-0732">Signal</keyword>
<evidence type="ECO:0000313" key="4">
    <source>
        <dbReference type="Proteomes" id="UP000494363"/>
    </source>
</evidence>
<organism evidence="3 4">
    <name type="scientific">Paraburkholderia humisilvae</name>
    <dbReference type="NCBI Taxonomy" id="627669"/>
    <lineage>
        <taxon>Bacteria</taxon>
        <taxon>Pseudomonadati</taxon>
        <taxon>Pseudomonadota</taxon>
        <taxon>Betaproteobacteria</taxon>
        <taxon>Burkholderiales</taxon>
        <taxon>Burkholderiaceae</taxon>
        <taxon>Paraburkholderia</taxon>
    </lineage>
</organism>
<proteinExistence type="predicted"/>
<evidence type="ECO:0000256" key="2">
    <source>
        <dbReference type="SAM" id="SignalP"/>
    </source>
</evidence>
<dbReference type="EMBL" id="CADIKH010000110">
    <property type="protein sequence ID" value="CAB3774356.1"/>
    <property type="molecule type" value="Genomic_DNA"/>
</dbReference>
<keyword evidence="4" id="KW-1185">Reference proteome</keyword>
<evidence type="ECO:0000313" key="3">
    <source>
        <dbReference type="EMBL" id="CAB3774356.1"/>
    </source>
</evidence>
<protein>
    <recommendedName>
        <fullName evidence="5">Acid shock protein</fullName>
    </recommendedName>
</protein>
<sequence>MGSSEMLRTVALIVVLTSLASSALAGNHDAAIRNRPEATLSGVHHMPSPAKRHRKMVARHGLRKTPARKPGHGKARTHHMPRIVAPEENILRVSADKADVKVTR</sequence>
<dbReference type="Proteomes" id="UP000494363">
    <property type="component" value="Unassembled WGS sequence"/>
</dbReference>
<accession>A0A6J5FAW0</accession>
<evidence type="ECO:0008006" key="5">
    <source>
        <dbReference type="Google" id="ProtNLM"/>
    </source>
</evidence>
<evidence type="ECO:0000256" key="1">
    <source>
        <dbReference type="SAM" id="MobiDB-lite"/>
    </source>
</evidence>
<feature type="region of interest" description="Disordered" evidence="1">
    <location>
        <begin position="35"/>
        <end position="84"/>
    </location>
</feature>
<feature type="signal peptide" evidence="2">
    <location>
        <begin position="1"/>
        <end position="25"/>
    </location>
</feature>